<feature type="region of interest" description="Disordered" evidence="1">
    <location>
        <begin position="101"/>
        <end position="179"/>
    </location>
</feature>
<dbReference type="Gramene" id="Al_scaffold_0008_484">
    <property type="protein sequence ID" value="Al_scaffold_0008_484"/>
    <property type="gene ID" value="Al_scaffold_0008_484"/>
</dbReference>
<accession>D7MLK9</accession>
<evidence type="ECO:0000313" key="2">
    <source>
        <dbReference type="EMBL" id="EFH41609.1"/>
    </source>
</evidence>
<gene>
    <name evidence="2" type="ORF">ARALYDRAFT_683664</name>
</gene>
<reference evidence="3" key="1">
    <citation type="journal article" date="2011" name="Nat. Genet.">
        <title>The Arabidopsis lyrata genome sequence and the basis of rapid genome size change.</title>
        <authorList>
            <person name="Hu T.T."/>
            <person name="Pattyn P."/>
            <person name="Bakker E.G."/>
            <person name="Cao J."/>
            <person name="Cheng J.-F."/>
            <person name="Clark R.M."/>
            <person name="Fahlgren N."/>
            <person name="Fawcett J.A."/>
            <person name="Grimwood J."/>
            <person name="Gundlach H."/>
            <person name="Haberer G."/>
            <person name="Hollister J.D."/>
            <person name="Ossowski S."/>
            <person name="Ottilar R.P."/>
            <person name="Salamov A.A."/>
            <person name="Schneeberger K."/>
            <person name="Spannagl M."/>
            <person name="Wang X."/>
            <person name="Yang L."/>
            <person name="Nasrallah M.E."/>
            <person name="Bergelson J."/>
            <person name="Carrington J.C."/>
            <person name="Gaut B.S."/>
            <person name="Schmutz J."/>
            <person name="Mayer K.F.X."/>
            <person name="Van de Peer Y."/>
            <person name="Grigoriev I.V."/>
            <person name="Nordborg M."/>
            <person name="Weigel D."/>
            <person name="Guo Y.-L."/>
        </authorList>
    </citation>
    <scope>NUCLEOTIDE SEQUENCE [LARGE SCALE GENOMIC DNA]</scope>
    <source>
        <strain evidence="3">cv. MN47</strain>
    </source>
</reference>
<name>D7MLK9_ARALL</name>
<feature type="compositionally biased region" description="Polar residues" evidence="1">
    <location>
        <begin position="109"/>
        <end position="119"/>
    </location>
</feature>
<sequence length="179" mass="19711">MPKSKKQTRSEKKNRTLLMVICKVAGNLRSGGLKTPSFSAPWQNEKPYQKSPTSDKDSFRRRTKTTRDLPESLATLTGGSTGVGSRPSNLTHWSLTFSSRHQISRIRPSKSTITGPVSTKHNRSKGCGEIHTATDGAEPLLTPGTLKRRQIPDDDDQTTGRESSDTPTKLAEEEPLPQN</sequence>
<dbReference type="EMBL" id="GL348720">
    <property type="protein sequence ID" value="EFH41609.1"/>
    <property type="molecule type" value="Genomic_DNA"/>
</dbReference>
<dbReference type="AlphaFoldDB" id="D7MLK9"/>
<organism evidence="3">
    <name type="scientific">Arabidopsis lyrata subsp. lyrata</name>
    <name type="common">Lyre-leaved rock-cress</name>
    <dbReference type="NCBI Taxonomy" id="81972"/>
    <lineage>
        <taxon>Eukaryota</taxon>
        <taxon>Viridiplantae</taxon>
        <taxon>Streptophyta</taxon>
        <taxon>Embryophyta</taxon>
        <taxon>Tracheophyta</taxon>
        <taxon>Spermatophyta</taxon>
        <taxon>Magnoliopsida</taxon>
        <taxon>eudicotyledons</taxon>
        <taxon>Gunneridae</taxon>
        <taxon>Pentapetalae</taxon>
        <taxon>rosids</taxon>
        <taxon>malvids</taxon>
        <taxon>Brassicales</taxon>
        <taxon>Brassicaceae</taxon>
        <taxon>Camelineae</taxon>
        <taxon>Arabidopsis</taxon>
    </lineage>
</organism>
<dbReference type="HOGENOM" id="CLU_1505486_0_0_1"/>
<proteinExistence type="predicted"/>
<protein>
    <submittedName>
        <fullName evidence="2">Predicted protein</fullName>
    </submittedName>
</protein>
<feature type="compositionally biased region" description="Basic and acidic residues" evidence="1">
    <location>
        <begin position="53"/>
        <end position="70"/>
    </location>
</feature>
<feature type="region of interest" description="Disordered" evidence="1">
    <location>
        <begin position="29"/>
        <end position="89"/>
    </location>
</feature>
<keyword evidence="3" id="KW-1185">Reference proteome</keyword>
<evidence type="ECO:0000256" key="1">
    <source>
        <dbReference type="SAM" id="MobiDB-lite"/>
    </source>
</evidence>
<evidence type="ECO:0000313" key="3">
    <source>
        <dbReference type="Proteomes" id="UP000008694"/>
    </source>
</evidence>
<dbReference type="Proteomes" id="UP000008694">
    <property type="component" value="Unassembled WGS sequence"/>
</dbReference>